<gene>
    <name evidence="1" type="ORF">HME9302_00107</name>
</gene>
<dbReference type="AlphaFoldDB" id="A0A369Q1Z2"/>
<keyword evidence="2" id="KW-1185">Reference proteome</keyword>
<evidence type="ECO:0000313" key="2">
    <source>
        <dbReference type="Proteomes" id="UP000253727"/>
    </source>
</evidence>
<accession>A0A369Q1Z2</accession>
<evidence type="ECO:0000313" key="1">
    <source>
        <dbReference type="EMBL" id="RDC58931.1"/>
    </source>
</evidence>
<dbReference type="EMBL" id="QBKA01000002">
    <property type="protein sequence ID" value="RDC58931.1"/>
    <property type="molecule type" value="Genomic_DNA"/>
</dbReference>
<protein>
    <submittedName>
        <fullName evidence="1">Uncharacterized protein</fullName>
    </submittedName>
</protein>
<comment type="caution">
    <text evidence="1">The sequence shown here is derived from an EMBL/GenBank/DDBJ whole genome shotgun (WGS) entry which is preliminary data.</text>
</comment>
<organism evidence="1 2">
    <name type="scientific">Alteripontixanthobacter maritimus</name>
    <dbReference type="NCBI Taxonomy" id="2161824"/>
    <lineage>
        <taxon>Bacteria</taxon>
        <taxon>Pseudomonadati</taxon>
        <taxon>Pseudomonadota</taxon>
        <taxon>Alphaproteobacteria</taxon>
        <taxon>Sphingomonadales</taxon>
        <taxon>Erythrobacteraceae</taxon>
        <taxon>Alteripontixanthobacter</taxon>
    </lineage>
</organism>
<reference evidence="1 2" key="1">
    <citation type="submission" date="2018-04" db="EMBL/GenBank/DDBJ databases">
        <title>Altererythrobacter sp. HME9302 genome sequencing and assembly.</title>
        <authorList>
            <person name="Kang H."/>
            <person name="Kim H."/>
            <person name="Joh K."/>
        </authorList>
    </citation>
    <scope>NUCLEOTIDE SEQUENCE [LARGE SCALE GENOMIC DNA]</scope>
    <source>
        <strain evidence="1 2">HME9302</strain>
    </source>
</reference>
<name>A0A369Q1Z2_9SPHN</name>
<dbReference type="Proteomes" id="UP000253727">
    <property type="component" value="Unassembled WGS sequence"/>
</dbReference>
<proteinExistence type="predicted"/>
<sequence>MVTARDFHGQTWVFKHANHEFILQNAYSWPFQDQERFIIDGIVHREYTGFSLIAERLRSRYSRARMVLFLAPCCG</sequence>